<proteinExistence type="predicted"/>
<comment type="caution">
    <text evidence="1">The sequence shown here is derived from an EMBL/GenBank/DDBJ whole genome shotgun (WGS) entry which is preliminary data.</text>
</comment>
<feature type="non-terminal residue" evidence="1">
    <location>
        <position position="98"/>
    </location>
</feature>
<organism evidence="1 2">
    <name type="scientific">Georgenia halotolerans</name>
    <dbReference type="NCBI Taxonomy" id="3028317"/>
    <lineage>
        <taxon>Bacteria</taxon>
        <taxon>Bacillati</taxon>
        <taxon>Actinomycetota</taxon>
        <taxon>Actinomycetes</taxon>
        <taxon>Micrococcales</taxon>
        <taxon>Bogoriellaceae</taxon>
        <taxon>Georgenia</taxon>
    </lineage>
</organism>
<protein>
    <recommendedName>
        <fullName evidence="3">DUS-like FMN-binding domain-containing protein</fullName>
    </recommendedName>
</protein>
<accession>A0ABT5TZT9</accession>
<dbReference type="Proteomes" id="UP001165561">
    <property type="component" value="Unassembled WGS sequence"/>
</dbReference>
<keyword evidence="2" id="KW-1185">Reference proteome</keyword>
<reference evidence="1" key="1">
    <citation type="submission" date="2023-02" db="EMBL/GenBank/DDBJ databases">
        <title>Georgenia sp.10Sc9-8, isolated from a soil sample collected from the Taklamakan desert.</title>
        <authorList>
            <person name="Liu S."/>
        </authorList>
    </citation>
    <scope>NUCLEOTIDE SEQUENCE</scope>
    <source>
        <strain evidence="1">10Sc9-8</strain>
    </source>
</reference>
<evidence type="ECO:0000313" key="2">
    <source>
        <dbReference type="Proteomes" id="UP001165561"/>
    </source>
</evidence>
<dbReference type="EMBL" id="JARACI010001061">
    <property type="protein sequence ID" value="MDD9207193.1"/>
    <property type="molecule type" value="Genomic_DNA"/>
</dbReference>
<gene>
    <name evidence="1" type="ORF">PU560_12060</name>
</gene>
<sequence>MPVGDCQRAFAGAAAADGIMLARARTPWLNQRGHLGLPDEADSVRAVLADIFTALGGDSATQAAKRLTSLPGDFVHEPTRTFIEVDEFQHFTTHRLIT</sequence>
<evidence type="ECO:0000313" key="1">
    <source>
        <dbReference type="EMBL" id="MDD9207193.1"/>
    </source>
</evidence>
<name>A0ABT5TZT9_9MICO</name>
<evidence type="ECO:0008006" key="3">
    <source>
        <dbReference type="Google" id="ProtNLM"/>
    </source>
</evidence>